<evidence type="ECO:0000256" key="5">
    <source>
        <dbReference type="ARBA" id="ARBA00022676"/>
    </source>
</evidence>
<dbReference type="GO" id="GO:0016020">
    <property type="term" value="C:membrane"/>
    <property type="evidence" value="ECO:0007669"/>
    <property type="project" value="UniProtKB-SubCell"/>
</dbReference>
<dbReference type="RefSeq" id="XP_051858165.1">
    <property type="nucleotide sequence ID" value="XM_052002205.1"/>
</dbReference>
<keyword evidence="11 12" id="KW-0472">Membrane</keyword>
<name>A0A9C6SRI4_DROAB</name>
<dbReference type="InterPro" id="IPR003378">
    <property type="entry name" value="Fringe-like_glycosylTrfase"/>
</dbReference>
<evidence type="ECO:0000256" key="10">
    <source>
        <dbReference type="ARBA" id="ARBA00022989"/>
    </source>
</evidence>
<feature type="domain" description="Fringe-like glycosyltransferase" evidence="13">
    <location>
        <begin position="318"/>
        <end position="469"/>
    </location>
</feature>
<dbReference type="AlphaFoldDB" id="A0A9C6SRI4"/>
<dbReference type="GO" id="GO:0000166">
    <property type="term" value="F:nucleotide binding"/>
    <property type="evidence" value="ECO:0007669"/>
    <property type="project" value="UniProtKB-KW"/>
</dbReference>
<reference evidence="15" key="1">
    <citation type="submission" date="2025-08" db="UniProtKB">
        <authorList>
            <consortium name="RefSeq"/>
        </authorList>
    </citation>
    <scope>IDENTIFICATION</scope>
    <source>
        <strain evidence="15">15112-1751.03</strain>
        <tissue evidence="15">Whole Adult</tissue>
    </source>
</reference>
<evidence type="ECO:0000256" key="8">
    <source>
        <dbReference type="ARBA" id="ARBA00022741"/>
    </source>
</evidence>
<evidence type="ECO:0000313" key="14">
    <source>
        <dbReference type="Proteomes" id="UP000515160"/>
    </source>
</evidence>
<protein>
    <recommendedName>
        <fullName evidence="4">N-acetylgalactosaminide beta-1,3-galactosyltransferase</fullName>
        <ecNumber evidence="4">2.4.1.122</ecNumber>
    </recommendedName>
</protein>
<keyword evidence="14" id="KW-1185">Reference proteome</keyword>
<evidence type="ECO:0000256" key="6">
    <source>
        <dbReference type="ARBA" id="ARBA00022679"/>
    </source>
</evidence>
<comment type="similarity">
    <text evidence="3">Belongs to the glycosyltransferase 31 family. Beta3-Gal-T subfamily.</text>
</comment>
<evidence type="ECO:0000259" key="13">
    <source>
        <dbReference type="Pfam" id="PF02434"/>
    </source>
</evidence>
<keyword evidence="8" id="KW-0547">Nucleotide-binding</keyword>
<keyword evidence="5" id="KW-0328">Glycosyltransferase</keyword>
<keyword evidence="6" id="KW-0808">Transferase</keyword>
<proteinExistence type="inferred from homology"/>
<comment type="subcellular location">
    <subcellularLocation>
        <location evidence="1">Membrane</location>
        <topology evidence="1">Single-pass type II membrane protein</topology>
    </subcellularLocation>
</comment>
<dbReference type="Pfam" id="PF02434">
    <property type="entry name" value="Fringe"/>
    <property type="match status" value="1"/>
</dbReference>
<keyword evidence="7 12" id="KW-0812">Transmembrane</keyword>
<feature type="non-terminal residue" evidence="15">
    <location>
        <position position="483"/>
    </location>
</feature>
<evidence type="ECO:0000256" key="1">
    <source>
        <dbReference type="ARBA" id="ARBA00004606"/>
    </source>
</evidence>
<keyword evidence="10 12" id="KW-1133">Transmembrane helix</keyword>
<dbReference type="PANTHER" id="PTHR23033:SF14">
    <property type="entry name" value="GLYCOPROTEIN-N-ACETYLGALACTOSAMINE 3-BETA-GALACTOSYLTRANSFERASE 1-RELATED"/>
    <property type="match status" value="1"/>
</dbReference>
<evidence type="ECO:0000313" key="15">
    <source>
        <dbReference type="RefSeq" id="XP_051858165.1"/>
    </source>
</evidence>
<dbReference type="GeneID" id="117563631"/>
<dbReference type="Proteomes" id="UP000515160">
    <property type="component" value="Chromosome 2L"/>
</dbReference>
<evidence type="ECO:0000256" key="4">
    <source>
        <dbReference type="ARBA" id="ARBA00012557"/>
    </source>
</evidence>
<accession>A0A9C6SRI4</accession>
<sequence length="483" mass="56172">MQFERLRRFFCPTALVLIVVCLVLFFMLEVYLLALGPTGRDVVLYIQPPYPERVTEYDVGSRNQTRDNLTIAHQLYLKHILQTWGARCNRMHISQGRHSIGSIYQIIYAEHYLDLDWLIHVHVDSYVIMENLRYTLAKYMPTEEIYLRAFHAMYPYAHVGQKNSTDYVLSRGALEQLLARSCFSNAGWQDCLDNMKQGPSELLFPLQIPGEVLPFKLRSEFWNWPYIHRAVYTEQGFNKPLKYPIAFPYTTANQLHVLEYLLYHLRPYGHVNGMPALPEGSAVQLPAVVVDDSVARELYSEVRIICMVLTYPHMYEKVARTIRQTWGRRCNKLIIFSSRNQTNLDGVHTVALNVSEGYSLLWGKTKAAFRHVYRHHRNEADWFFKADDDTYAIIDNMRYMLHSHHKEEPIYFGCHFHPDKDENYMSGGAGYVLSKEALRRLIEHGLHSSGCNRQQSGTEDFEMGVCLNYCGITPADSRDSYGR</sequence>
<dbReference type="EC" id="2.4.1.122" evidence="4"/>
<dbReference type="GO" id="GO:0016263">
    <property type="term" value="F:glycoprotein-N-acetylgalactosamine 3-beta-galactosyltransferase activity"/>
    <property type="evidence" value="ECO:0007669"/>
    <property type="project" value="UniProtKB-EC"/>
</dbReference>
<dbReference type="PANTHER" id="PTHR23033">
    <property type="entry name" value="BETA1,3-GALACTOSYLTRANSFERASE"/>
    <property type="match status" value="1"/>
</dbReference>
<evidence type="ECO:0000256" key="9">
    <source>
        <dbReference type="ARBA" id="ARBA00022968"/>
    </source>
</evidence>
<gene>
    <name evidence="15" type="primary">LOC117563631</name>
</gene>
<feature type="transmembrane region" description="Helical" evidence="12">
    <location>
        <begin position="12"/>
        <end position="34"/>
    </location>
</feature>
<organism evidence="14 15">
    <name type="scientific">Drosophila albomicans</name>
    <name type="common">Fruit fly</name>
    <dbReference type="NCBI Taxonomy" id="7291"/>
    <lineage>
        <taxon>Eukaryota</taxon>
        <taxon>Metazoa</taxon>
        <taxon>Ecdysozoa</taxon>
        <taxon>Arthropoda</taxon>
        <taxon>Hexapoda</taxon>
        <taxon>Insecta</taxon>
        <taxon>Pterygota</taxon>
        <taxon>Neoptera</taxon>
        <taxon>Endopterygota</taxon>
        <taxon>Diptera</taxon>
        <taxon>Brachycera</taxon>
        <taxon>Muscomorpha</taxon>
        <taxon>Ephydroidea</taxon>
        <taxon>Drosophilidae</taxon>
        <taxon>Drosophila</taxon>
    </lineage>
</organism>
<evidence type="ECO:0000256" key="2">
    <source>
        <dbReference type="ARBA" id="ARBA00004922"/>
    </source>
</evidence>
<dbReference type="InterPro" id="IPR026050">
    <property type="entry name" value="C1GALT1/C1GALT1_chp1"/>
</dbReference>
<keyword evidence="9" id="KW-0735">Signal-anchor</keyword>
<evidence type="ECO:0000256" key="12">
    <source>
        <dbReference type="SAM" id="Phobius"/>
    </source>
</evidence>
<comment type="pathway">
    <text evidence="2">Protein modification; protein glycosylation.</text>
</comment>
<dbReference type="Gene3D" id="3.90.550.50">
    <property type="match status" value="2"/>
</dbReference>
<evidence type="ECO:0000256" key="7">
    <source>
        <dbReference type="ARBA" id="ARBA00022692"/>
    </source>
</evidence>
<dbReference type="OrthoDB" id="414175at2759"/>
<evidence type="ECO:0000256" key="11">
    <source>
        <dbReference type="ARBA" id="ARBA00023136"/>
    </source>
</evidence>
<evidence type="ECO:0000256" key="3">
    <source>
        <dbReference type="ARBA" id="ARBA00006462"/>
    </source>
</evidence>